<sequence length="153" mass="17200">MGTTFFAYSVLTQQNSWQSTLRYTIILIGALLIIAYLLYFLRHKRSNKYRDLLVLVALVELLTIGIQVRDLQASRTANADSQAVATLLRSVATQKHVATRQLYANSNTVHTGMLITIGRSTKEMYTVTINADNNSYQLSKTTLIVPKAQFITK</sequence>
<keyword evidence="1" id="KW-1133">Transmembrane helix</keyword>
<dbReference type="EMBL" id="JABXWP010000003">
    <property type="protein sequence ID" value="NVO87413.1"/>
    <property type="molecule type" value="Genomic_DNA"/>
</dbReference>
<evidence type="ECO:0000313" key="7">
    <source>
        <dbReference type="Proteomes" id="UP000189067"/>
    </source>
</evidence>
<evidence type="ECO:0000313" key="3">
    <source>
        <dbReference type="EMBL" id="NZA05948.1"/>
    </source>
</evidence>
<evidence type="ECO:0000256" key="1">
    <source>
        <dbReference type="SAM" id="Phobius"/>
    </source>
</evidence>
<reference evidence="4 7" key="1">
    <citation type="submission" date="2017-01" db="EMBL/GenBank/DDBJ databases">
        <title>In silico prediction, in vitro antibacterial spectrum and physicochemical properties of a putative bacteriocin produced by Lactobacillus rhamnosus strain L156.4.</title>
        <authorList>
            <person name="Silveira A.M."/>
            <person name="Monteiro A.S."/>
            <person name="Santos V.L."/>
            <person name="Nicoli J.R."/>
            <person name="Azevedo V."/>
            <person name="Soares S.C."/>
            <person name="Castro-Oliveira L."/>
            <person name="Dias-Souza M.V."/>
            <person name="Nardi R.M."/>
        </authorList>
    </citation>
    <scope>NUCLEOTIDE SEQUENCE [LARGE SCALE GENOMIC DNA]</scope>
    <source>
        <strain evidence="4 7">L156.4</strain>
    </source>
</reference>
<dbReference type="Proteomes" id="UP000234212">
    <property type="component" value="Unassembled WGS sequence"/>
</dbReference>
<dbReference type="EMBL" id="SSHM01000001">
    <property type="protein sequence ID" value="THC80885.1"/>
    <property type="molecule type" value="Genomic_DNA"/>
</dbReference>
<organism evidence="3 11">
    <name type="scientific">Lacticaseibacillus rhamnosus</name>
    <name type="common">Lactobacillus rhamnosus</name>
    <dbReference type="NCBI Taxonomy" id="47715"/>
    <lineage>
        <taxon>Bacteria</taxon>
        <taxon>Bacillati</taxon>
        <taxon>Bacillota</taxon>
        <taxon>Bacilli</taxon>
        <taxon>Lactobacillales</taxon>
        <taxon>Lactobacillaceae</taxon>
        <taxon>Lacticaseibacillus</taxon>
    </lineage>
</organism>
<reference evidence="5 8" key="2">
    <citation type="submission" date="2017-12" db="EMBL/GenBank/DDBJ databases">
        <title>Phylogenetic diversity of female urinary microbiome.</title>
        <authorList>
            <person name="Thomas-White K."/>
            <person name="Wolfe A.J."/>
        </authorList>
    </citation>
    <scope>NUCLEOTIDE SEQUENCE [LARGE SCALE GENOMIC DNA]</scope>
    <source>
        <strain evidence="5 8">UMB0004</strain>
    </source>
</reference>
<reference evidence="6 9" key="3">
    <citation type="submission" date="2019-04" db="EMBL/GenBank/DDBJ databases">
        <title>Genome Announcement to Ensure Probiotic Safety of Lactobacillus rhamnosus UBLR-58.</title>
        <authorList>
            <person name="Sulthana A."/>
            <person name="Lakshmi S.G."/>
            <person name="Madempudi R.S."/>
        </authorList>
    </citation>
    <scope>NUCLEOTIDE SEQUENCE [LARGE SCALE GENOMIC DNA]</scope>
    <source>
        <strain evidence="6 9">UBLR-58</strain>
    </source>
</reference>
<keyword evidence="1" id="KW-0812">Transmembrane</keyword>
<dbReference type="InterPro" id="IPR021707">
    <property type="entry name" value="DUF3290"/>
</dbReference>
<proteinExistence type="predicted"/>
<dbReference type="Proteomes" id="UP000552935">
    <property type="component" value="Unassembled WGS sequence"/>
</dbReference>
<evidence type="ECO:0000313" key="2">
    <source>
        <dbReference type="EMBL" id="NVO87413.1"/>
    </source>
</evidence>
<dbReference type="Pfam" id="PF11694">
    <property type="entry name" value="DUF3290"/>
    <property type="match status" value="1"/>
</dbReference>
<feature type="transmembrane region" description="Helical" evidence="1">
    <location>
        <begin position="20"/>
        <end position="40"/>
    </location>
</feature>
<comment type="caution">
    <text evidence="3">The sequence shown here is derived from an EMBL/GenBank/DDBJ whole genome shotgun (WGS) entry which is preliminary data.</text>
</comment>
<dbReference type="EMBL" id="MTJY01000019">
    <property type="protein sequence ID" value="ONN75549.1"/>
    <property type="molecule type" value="Genomic_DNA"/>
</dbReference>
<dbReference type="eggNOG" id="ENOG5032ZGB">
    <property type="taxonomic scope" value="Bacteria"/>
</dbReference>
<dbReference type="EMBL" id="PKJX01000004">
    <property type="protein sequence ID" value="PLA56469.1"/>
    <property type="molecule type" value="Genomic_DNA"/>
</dbReference>
<reference evidence="3 11" key="5">
    <citation type="submission" date="2020-07" db="EMBL/GenBank/DDBJ databases">
        <title>Organ Donor 1.</title>
        <authorList>
            <person name="Marsh A.J."/>
            <person name="Azcarate-Peril M.A."/>
        </authorList>
    </citation>
    <scope>NUCLEOTIDE SEQUENCE [LARGE SCALE GENOMIC DNA]</scope>
    <source>
        <strain evidence="3 11">AMC0712</strain>
    </source>
</reference>
<dbReference type="OrthoDB" id="2325505at2"/>
<evidence type="ECO:0000313" key="4">
    <source>
        <dbReference type="EMBL" id="ONN75549.1"/>
    </source>
</evidence>
<evidence type="ECO:0000313" key="6">
    <source>
        <dbReference type="EMBL" id="THC80885.1"/>
    </source>
</evidence>
<evidence type="ECO:0000313" key="10">
    <source>
        <dbReference type="Proteomes" id="UP000542889"/>
    </source>
</evidence>
<dbReference type="Proteomes" id="UP000307517">
    <property type="component" value="Unassembled WGS sequence"/>
</dbReference>
<evidence type="ECO:0000313" key="9">
    <source>
        <dbReference type="Proteomes" id="UP000307517"/>
    </source>
</evidence>
<dbReference type="STRING" id="47715.AWJ15_13810"/>
<dbReference type="AlphaFoldDB" id="A0A0E3D1S4"/>
<dbReference type="Proteomes" id="UP000189067">
    <property type="component" value="Unassembled WGS sequence"/>
</dbReference>
<evidence type="ECO:0000313" key="5">
    <source>
        <dbReference type="EMBL" id="PLA56469.1"/>
    </source>
</evidence>
<dbReference type="Proteomes" id="UP000542889">
    <property type="component" value="Unassembled WGS sequence"/>
</dbReference>
<protein>
    <submittedName>
        <fullName evidence="5">DUF3290 domain-containing protein</fullName>
    </submittedName>
    <submittedName>
        <fullName evidence="3">DUF3290 family protein</fullName>
    </submittedName>
</protein>
<accession>A0A0E3D1S4</accession>
<dbReference type="RefSeq" id="WP_005705496.1">
    <property type="nucleotide sequence ID" value="NZ_BSWG01000028.1"/>
</dbReference>
<name>A0A0E3D1S4_LACRH</name>
<gene>
    <name evidence="4" type="ORF">BWR10_03490</name>
    <name evidence="5" type="ORF">CYJ91_09990</name>
    <name evidence="6" type="ORF">E6L36_11240</name>
    <name evidence="3" type="ORF">H0N82_12835</name>
    <name evidence="2" type="ORF">HWN39_02740</name>
</gene>
<dbReference type="GeneID" id="69831236"/>
<evidence type="ECO:0000313" key="11">
    <source>
        <dbReference type="Proteomes" id="UP000552935"/>
    </source>
</evidence>
<reference evidence="2 10" key="4">
    <citation type="submission" date="2020-06" db="EMBL/GenBank/DDBJ databases">
        <title>Lactobacillus rhamnosus QC,genome.</title>
        <authorList>
            <person name="Yi H."/>
            <person name="Jin M."/>
        </authorList>
    </citation>
    <scope>NUCLEOTIDE SEQUENCE [LARGE SCALE GENOMIC DNA]</scope>
    <source>
        <strain evidence="2 10">QC</strain>
    </source>
</reference>
<evidence type="ECO:0000313" key="8">
    <source>
        <dbReference type="Proteomes" id="UP000234212"/>
    </source>
</evidence>
<dbReference type="EMBL" id="JACCKI010000014">
    <property type="protein sequence ID" value="NZA05948.1"/>
    <property type="molecule type" value="Genomic_DNA"/>
</dbReference>
<keyword evidence="1" id="KW-0472">Membrane</keyword>